<reference evidence="5" key="2">
    <citation type="submission" date="2012-11" db="EMBL/GenBank/DDBJ databases">
        <authorList>
            <person name="Kuo A."/>
            <person name="Curtis B.A."/>
            <person name="Tanifuji G."/>
            <person name="Burki F."/>
            <person name="Gruber A."/>
            <person name="Irimia M."/>
            <person name="Maruyama S."/>
            <person name="Arias M.C."/>
            <person name="Ball S.G."/>
            <person name="Gile G.H."/>
            <person name="Hirakawa Y."/>
            <person name="Hopkins J.F."/>
            <person name="Rensing S.A."/>
            <person name="Schmutz J."/>
            <person name="Symeonidi A."/>
            <person name="Elias M."/>
            <person name="Eveleigh R.J."/>
            <person name="Herman E.K."/>
            <person name="Klute M.J."/>
            <person name="Nakayama T."/>
            <person name="Obornik M."/>
            <person name="Reyes-Prieto A."/>
            <person name="Armbrust E.V."/>
            <person name="Aves S.J."/>
            <person name="Beiko R.G."/>
            <person name="Coutinho P."/>
            <person name="Dacks J.B."/>
            <person name="Durnford D.G."/>
            <person name="Fast N.M."/>
            <person name="Green B.R."/>
            <person name="Grisdale C."/>
            <person name="Hempe F."/>
            <person name="Henrissat B."/>
            <person name="Hoppner M.P."/>
            <person name="Ishida K.-I."/>
            <person name="Kim E."/>
            <person name="Koreny L."/>
            <person name="Kroth P.G."/>
            <person name="Liu Y."/>
            <person name="Malik S.-B."/>
            <person name="Maier U.G."/>
            <person name="McRose D."/>
            <person name="Mock T."/>
            <person name="Neilson J.A."/>
            <person name="Onodera N.T."/>
            <person name="Poole A.M."/>
            <person name="Pritham E.J."/>
            <person name="Richards T.A."/>
            <person name="Rocap G."/>
            <person name="Roy S.W."/>
            <person name="Sarai C."/>
            <person name="Schaack S."/>
            <person name="Shirato S."/>
            <person name="Slamovits C.H."/>
            <person name="Spencer D.F."/>
            <person name="Suzuki S."/>
            <person name="Worden A.Z."/>
            <person name="Zauner S."/>
            <person name="Barry K."/>
            <person name="Bell C."/>
            <person name="Bharti A.K."/>
            <person name="Crow J.A."/>
            <person name="Grimwood J."/>
            <person name="Kramer R."/>
            <person name="Lindquist E."/>
            <person name="Lucas S."/>
            <person name="Salamov A."/>
            <person name="McFadden G.I."/>
            <person name="Lane C.E."/>
            <person name="Keeling P.J."/>
            <person name="Gray M.W."/>
            <person name="Grigoriev I.V."/>
            <person name="Archibald J.M."/>
        </authorList>
    </citation>
    <scope>NUCLEOTIDE SEQUENCE</scope>
    <source>
        <strain evidence="5">CCMP2712</strain>
    </source>
</reference>
<sequence>VRAIAAGEAHSLFLMDDGSGIACGLNSHGQLGDGTFETRREAVRIADFDGAAVELAAGSTHSMALLEDGSVMCWGSNATAQLG</sequence>
<dbReference type="Pfam" id="PF13540">
    <property type="entry name" value="RCC1_2"/>
    <property type="match status" value="2"/>
</dbReference>
<dbReference type="STRING" id="905079.L1JGC0"/>
<evidence type="ECO:0000256" key="1">
    <source>
        <dbReference type="ARBA" id="ARBA00022737"/>
    </source>
</evidence>
<gene>
    <name evidence="3" type="ORF">GUITHDRAFT_54045</name>
</gene>
<dbReference type="OrthoDB" id="61110at2759"/>
<evidence type="ECO:0000313" key="3">
    <source>
        <dbReference type="EMBL" id="EKX47145.1"/>
    </source>
</evidence>
<feature type="non-terminal residue" evidence="3">
    <location>
        <position position="1"/>
    </location>
</feature>
<evidence type="ECO:0000256" key="2">
    <source>
        <dbReference type="PROSITE-ProRule" id="PRU00235"/>
    </source>
</evidence>
<dbReference type="eggNOG" id="KOG0941">
    <property type="taxonomic scope" value="Eukaryota"/>
</dbReference>
<dbReference type="RefSeq" id="XP_005834125.1">
    <property type="nucleotide sequence ID" value="XM_005834068.1"/>
</dbReference>
<dbReference type="PROSITE" id="PS50012">
    <property type="entry name" value="RCC1_3"/>
    <property type="match status" value="1"/>
</dbReference>
<dbReference type="PANTHER" id="PTHR22872">
    <property type="entry name" value="BTK-BINDING PROTEIN-RELATED"/>
    <property type="match status" value="1"/>
</dbReference>
<dbReference type="OMA" id="ACWGRNL"/>
<protein>
    <submittedName>
        <fullName evidence="3 4">Uncharacterized protein</fullName>
    </submittedName>
</protein>
<dbReference type="Proteomes" id="UP000011087">
    <property type="component" value="Unassembled WGS sequence"/>
</dbReference>
<keyword evidence="5" id="KW-1185">Reference proteome</keyword>
<keyword evidence="1" id="KW-0677">Repeat</keyword>
<dbReference type="Gene3D" id="2.130.10.30">
    <property type="entry name" value="Regulator of chromosome condensation 1/beta-lactamase-inhibitor protein II"/>
    <property type="match status" value="1"/>
</dbReference>
<organism evidence="3">
    <name type="scientific">Guillardia theta (strain CCMP2712)</name>
    <name type="common">Cryptophyte</name>
    <dbReference type="NCBI Taxonomy" id="905079"/>
    <lineage>
        <taxon>Eukaryota</taxon>
        <taxon>Cryptophyceae</taxon>
        <taxon>Pyrenomonadales</taxon>
        <taxon>Geminigeraceae</taxon>
        <taxon>Guillardia</taxon>
    </lineage>
</organism>
<dbReference type="EnsemblProtists" id="EKX47145">
    <property type="protein sequence ID" value="EKX47145"/>
    <property type="gene ID" value="GUITHDRAFT_54045"/>
</dbReference>
<evidence type="ECO:0000313" key="5">
    <source>
        <dbReference type="Proteomes" id="UP000011087"/>
    </source>
</evidence>
<dbReference type="AlphaFoldDB" id="L1JGC0"/>
<name>L1JGC0_GUITC</name>
<dbReference type="GeneID" id="17303755"/>
<reference evidence="4" key="3">
    <citation type="submission" date="2016-03" db="UniProtKB">
        <authorList>
            <consortium name="EnsemblProtists"/>
        </authorList>
    </citation>
    <scope>IDENTIFICATION</scope>
</reference>
<dbReference type="EMBL" id="JH992991">
    <property type="protein sequence ID" value="EKX47145.1"/>
    <property type="molecule type" value="Genomic_DNA"/>
</dbReference>
<evidence type="ECO:0000313" key="4">
    <source>
        <dbReference type="EnsemblProtists" id="EKX47145"/>
    </source>
</evidence>
<dbReference type="InterPro" id="IPR000408">
    <property type="entry name" value="Reg_chr_condens"/>
</dbReference>
<accession>L1JGC0</accession>
<dbReference type="PaxDb" id="55529-EKX47145"/>
<feature type="non-terminal residue" evidence="3">
    <location>
        <position position="83"/>
    </location>
</feature>
<dbReference type="InterPro" id="IPR051625">
    <property type="entry name" value="Signaling_Regulatory_Domain"/>
</dbReference>
<proteinExistence type="predicted"/>
<dbReference type="KEGG" id="gtt:GUITHDRAFT_54045"/>
<dbReference type="InterPro" id="IPR009091">
    <property type="entry name" value="RCC1/BLIP-II"/>
</dbReference>
<reference evidence="3 5" key="1">
    <citation type="journal article" date="2012" name="Nature">
        <title>Algal genomes reveal evolutionary mosaicism and the fate of nucleomorphs.</title>
        <authorList>
            <consortium name="DOE Joint Genome Institute"/>
            <person name="Curtis B.A."/>
            <person name="Tanifuji G."/>
            <person name="Burki F."/>
            <person name="Gruber A."/>
            <person name="Irimia M."/>
            <person name="Maruyama S."/>
            <person name="Arias M.C."/>
            <person name="Ball S.G."/>
            <person name="Gile G.H."/>
            <person name="Hirakawa Y."/>
            <person name="Hopkins J.F."/>
            <person name="Kuo A."/>
            <person name="Rensing S.A."/>
            <person name="Schmutz J."/>
            <person name="Symeonidi A."/>
            <person name="Elias M."/>
            <person name="Eveleigh R.J."/>
            <person name="Herman E.K."/>
            <person name="Klute M.J."/>
            <person name="Nakayama T."/>
            <person name="Obornik M."/>
            <person name="Reyes-Prieto A."/>
            <person name="Armbrust E.V."/>
            <person name="Aves S.J."/>
            <person name="Beiko R.G."/>
            <person name="Coutinho P."/>
            <person name="Dacks J.B."/>
            <person name="Durnford D.G."/>
            <person name="Fast N.M."/>
            <person name="Green B.R."/>
            <person name="Grisdale C.J."/>
            <person name="Hempel F."/>
            <person name="Henrissat B."/>
            <person name="Hoppner M.P."/>
            <person name="Ishida K."/>
            <person name="Kim E."/>
            <person name="Koreny L."/>
            <person name="Kroth P.G."/>
            <person name="Liu Y."/>
            <person name="Malik S.B."/>
            <person name="Maier U.G."/>
            <person name="McRose D."/>
            <person name="Mock T."/>
            <person name="Neilson J.A."/>
            <person name="Onodera N.T."/>
            <person name="Poole A.M."/>
            <person name="Pritham E.J."/>
            <person name="Richards T.A."/>
            <person name="Rocap G."/>
            <person name="Roy S.W."/>
            <person name="Sarai C."/>
            <person name="Schaack S."/>
            <person name="Shirato S."/>
            <person name="Slamovits C.H."/>
            <person name="Spencer D.F."/>
            <person name="Suzuki S."/>
            <person name="Worden A.Z."/>
            <person name="Zauner S."/>
            <person name="Barry K."/>
            <person name="Bell C."/>
            <person name="Bharti A.K."/>
            <person name="Crow J.A."/>
            <person name="Grimwood J."/>
            <person name="Kramer R."/>
            <person name="Lindquist E."/>
            <person name="Lucas S."/>
            <person name="Salamov A."/>
            <person name="McFadden G.I."/>
            <person name="Lane C.E."/>
            <person name="Keeling P.J."/>
            <person name="Gray M.W."/>
            <person name="Grigoriev I.V."/>
            <person name="Archibald J.M."/>
        </authorList>
    </citation>
    <scope>NUCLEOTIDE SEQUENCE</scope>
    <source>
        <strain evidence="3 5">CCMP2712</strain>
    </source>
</reference>
<dbReference type="HOGENOM" id="CLU_2549987_0_0_1"/>
<dbReference type="SUPFAM" id="SSF50985">
    <property type="entry name" value="RCC1/BLIP-II"/>
    <property type="match status" value="1"/>
</dbReference>
<feature type="repeat" description="RCC1" evidence="2">
    <location>
        <begin position="18"/>
        <end position="68"/>
    </location>
</feature>